<dbReference type="InterPro" id="IPR002513">
    <property type="entry name" value="Tn3_Tnp_DDE_dom"/>
</dbReference>
<feature type="domain" description="Tn3 transposase DDE" evidence="2">
    <location>
        <begin position="2"/>
        <end position="97"/>
    </location>
</feature>
<evidence type="ECO:0000313" key="3">
    <source>
        <dbReference type="EMBL" id="TBO59567.1"/>
    </source>
</evidence>
<feature type="region of interest" description="Disordered" evidence="1">
    <location>
        <begin position="98"/>
        <end position="121"/>
    </location>
</feature>
<evidence type="ECO:0000259" key="2">
    <source>
        <dbReference type="Pfam" id="PF01526"/>
    </source>
</evidence>
<dbReference type="AlphaFoldDB" id="A0A4Q9HWJ4"/>
<name>A0A4Q9HWJ4_STRKA</name>
<evidence type="ECO:0000313" key="4">
    <source>
        <dbReference type="Proteomes" id="UP000292452"/>
    </source>
</evidence>
<organism evidence="3 4">
    <name type="scientific">Streptomyces kasugaensis</name>
    <dbReference type="NCBI Taxonomy" id="1946"/>
    <lineage>
        <taxon>Bacteria</taxon>
        <taxon>Bacillati</taxon>
        <taxon>Actinomycetota</taxon>
        <taxon>Actinomycetes</taxon>
        <taxon>Kitasatosporales</taxon>
        <taxon>Streptomycetaceae</taxon>
        <taxon>Streptomyces</taxon>
    </lineage>
</organism>
<dbReference type="GO" id="GO:0004803">
    <property type="term" value="F:transposase activity"/>
    <property type="evidence" value="ECO:0007669"/>
    <property type="project" value="InterPro"/>
</dbReference>
<accession>A0A4Q9HWJ4</accession>
<dbReference type="Proteomes" id="UP000292452">
    <property type="component" value="Unassembled WGS sequence"/>
</dbReference>
<proteinExistence type="predicted"/>
<dbReference type="Pfam" id="PF01526">
    <property type="entry name" value="DDE_Tnp_Tn3"/>
    <property type="match status" value="1"/>
</dbReference>
<comment type="caution">
    <text evidence="3">The sequence shown here is derived from an EMBL/GenBank/DDBJ whole genome shotgun (WGS) entry which is preliminary data.</text>
</comment>
<evidence type="ECO:0000256" key="1">
    <source>
        <dbReference type="SAM" id="MobiDB-lite"/>
    </source>
</evidence>
<reference evidence="3 4" key="1">
    <citation type="submission" date="2019-02" db="EMBL/GenBank/DDBJ databases">
        <title>Draft Genome Sequence of Streptomyces sp. AM-2504, identified by 16S rRNA comparative analysis as a Streptomyces Kasugaensis strain.</title>
        <authorList>
            <person name="Napolioni V."/>
            <person name="Giuliodori A.M."/>
            <person name="Spurio R."/>
            <person name="Fabbretti A."/>
        </authorList>
    </citation>
    <scope>NUCLEOTIDE SEQUENCE [LARGE SCALE GENOMIC DNA]</scope>
    <source>
        <strain evidence="3 4">AM-2504</strain>
    </source>
</reference>
<keyword evidence="4" id="KW-1185">Reference proteome</keyword>
<sequence length="121" mass="13348">MFGRAGKPAPLGQAFAECGRIAKTLHLLQVVDPVDDTYRRQMGKQLSVREPRHTLARDICHGKHGTIHLAYRDGIEDQLGSLGLTLNAVALWTTKYSTPRSPNCVPRATRSAMRMSPASPR</sequence>
<protein>
    <recommendedName>
        <fullName evidence="2">Tn3 transposase DDE domain-containing protein</fullName>
    </recommendedName>
</protein>
<gene>
    <name evidence="3" type="ORF">EYS09_11360</name>
</gene>
<dbReference type="GO" id="GO:0006313">
    <property type="term" value="P:DNA transposition"/>
    <property type="evidence" value="ECO:0007669"/>
    <property type="project" value="InterPro"/>
</dbReference>
<dbReference type="EMBL" id="SIXH01000075">
    <property type="protein sequence ID" value="TBO59567.1"/>
    <property type="molecule type" value="Genomic_DNA"/>
</dbReference>